<evidence type="ECO:0000259" key="1">
    <source>
        <dbReference type="PROSITE" id="PS50995"/>
    </source>
</evidence>
<dbReference type="InterPro" id="IPR000835">
    <property type="entry name" value="HTH_MarR-typ"/>
</dbReference>
<dbReference type="PROSITE" id="PS50995">
    <property type="entry name" value="HTH_MARR_2"/>
    <property type="match status" value="1"/>
</dbReference>
<reference evidence="2 3" key="1">
    <citation type="submission" date="2019-07" db="EMBL/GenBank/DDBJ databases">
        <title>Lentzea xizangensis sp. nov., isolated from Qinghai-Tibetan Plateau Soils.</title>
        <authorList>
            <person name="Huang J."/>
        </authorList>
    </citation>
    <scope>NUCLEOTIDE SEQUENCE [LARGE SCALE GENOMIC DNA]</scope>
    <source>
        <strain evidence="2 3">FXJ1.1311</strain>
    </source>
</reference>
<organism evidence="2 3">
    <name type="scientific">Lentzea tibetensis</name>
    <dbReference type="NCBI Taxonomy" id="2591470"/>
    <lineage>
        <taxon>Bacteria</taxon>
        <taxon>Bacillati</taxon>
        <taxon>Actinomycetota</taxon>
        <taxon>Actinomycetes</taxon>
        <taxon>Pseudonocardiales</taxon>
        <taxon>Pseudonocardiaceae</taxon>
        <taxon>Lentzea</taxon>
    </lineage>
</organism>
<dbReference type="Gene3D" id="1.10.10.10">
    <property type="entry name" value="Winged helix-like DNA-binding domain superfamily/Winged helix DNA-binding domain"/>
    <property type="match status" value="1"/>
</dbReference>
<dbReference type="RefSeq" id="WP_146353157.1">
    <property type="nucleotide sequence ID" value="NZ_VOBR01000010.1"/>
</dbReference>
<dbReference type="Proteomes" id="UP000316639">
    <property type="component" value="Unassembled WGS sequence"/>
</dbReference>
<dbReference type="InterPro" id="IPR036388">
    <property type="entry name" value="WH-like_DNA-bd_sf"/>
</dbReference>
<dbReference type="AlphaFoldDB" id="A0A563ETQ0"/>
<dbReference type="GO" id="GO:0006950">
    <property type="term" value="P:response to stress"/>
    <property type="evidence" value="ECO:0007669"/>
    <property type="project" value="TreeGrafter"/>
</dbReference>
<comment type="caution">
    <text evidence="2">The sequence shown here is derived from an EMBL/GenBank/DDBJ whole genome shotgun (WGS) entry which is preliminary data.</text>
</comment>
<dbReference type="SMART" id="SM00347">
    <property type="entry name" value="HTH_MARR"/>
    <property type="match status" value="1"/>
</dbReference>
<dbReference type="InterPro" id="IPR036390">
    <property type="entry name" value="WH_DNA-bd_sf"/>
</dbReference>
<sequence length="149" mass="16145">MEDSGQALTHELMDLSAAVDLIAQAAAVRLGVHQTDLICLHLLVRHGPLSAGEVAATLGVTAAAISPMAGRLEAGGFAYREMDPNDRRRVLLHASPAGAQQAYELFAGLYADVGEAFSRYSDRDVAMLIELLRTYRQLVTEHTVAMRRE</sequence>
<dbReference type="InterPro" id="IPR039422">
    <property type="entry name" value="MarR/SlyA-like"/>
</dbReference>
<evidence type="ECO:0000313" key="2">
    <source>
        <dbReference type="EMBL" id="TWP50908.1"/>
    </source>
</evidence>
<dbReference type="PANTHER" id="PTHR33164:SF106">
    <property type="entry name" value="TRANSCRIPTIONAL REGULATORY PROTEIN"/>
    <property type="match status" value="1"/>
</dbReference>
<dbReference type="Pfam" id="PF12802">
    <property type="entry name" value="MarR_2"/>
    <property type="match status" value="1"/>
</dbReference>
<dbReference type="PANTHER" id="PTHR33164">
    <property type="entry name" value="TRANSCRIPTIONAL REGULATOR, MARR FAMILY"/>
    <property type="match status" value="1"/>
</dbReference>
<dbReference type="OrthoDB" id="8129006at2"/>
<proteinExistence type="predicted"/>
<dbReference type="EMBL" id="VOBR01000010">
    <property type="protein sequence ID" value="TWP50908.1"/>
    <property type="molecule type" value="Genomic_DNA"/>
</dbReference>
<feature type="domain" description="HTH marR-type" evidence="1">
    <location>
        <begin position="5"/>
        <end position="137"/>
    </location>
</feature>
<accession>A0A563ETQ0</accession>
<keyword evidence="3" id="KW-1185">Reference proteome</keyword>
<gene>
    <name evidence="2" type="ORF">FKR81_17660</name>
</gene>
<evidence type="ECO:0000313" key="3">
    <source>
        <dbReference type="Proteomes" id="UP000316639"/>
    </source>
</evidence>
<dbReference type="GO" id="GO:0003700">
    <property type="term" value="F:DNA-binding transcription factor activity"/>
    <property type="evidence" value="ECO:0007669"/>
    <property type="project" value="InterPro"/>
</dbReference>
<protein>
    <submittedName>
        <fullName evidence="2">MarR family transcriptional regulator</fullName>
    </submittedName>
</protein>
<dbReference type="SUPFAM" id="SSF46785">
    <property type="entry name" value="Winged helix' DNA-binding domain"/>
    <property type="match status" value="1"/>
</dbReference>
<name>A0A563ETQ0_9PSEU</name>